<dbReference type="KEGG" id="ras:RAS_12430"/>
<dbReference type="EMBL" id="AP019563">
    <property type="protein sequence ID" value="BBJ32134.1"/>
    <property type="molecule type" value="Genomic_DNA"/>
</dbReference>
<organism evidence="1 2">
    <name type="scientific">Rickettsia asiatica</name>
    <dbReference type="NCBI Taxonomy" id="238800"/>
    <lineage>
        <taxon>Bacteria</taxon>
        <taxon>Pseudomonadati</taxon>
        <taxon>Pseudomonadota</taxon>
        <taxon>Alphaproteobacteria</taxon>
        <taxon>Rickettsiales</taxon>
        <taxon>Rickettsiaceae</taxon>
        <taxon>Rickettsieae</taxon>
        <taxon>Rickettsia</taxon>
        <taxon>spotted fever group</taxon>
    </lineage>
</organism>
<dbReference type="AlphaFoldDB" id="A0A510GB73"/>
<reference evidence="1 2" key="1">
    <citation type="submission" date="2019-04" db="EMBL/GenBank/DDBJ databases">
        <title>Draft genome sequence of Rickettsia asiatica Maytaro1284.</title>
        <authorList>
            <person name="Thu M."/>
            <person name="Qiu Y."/>
            <person name="Nakao R."/>
        </authorList>
    </citation>
    <scope>NUCLEOTIDE SEQUENCE [LARGE SCALE GENOMIC DNA]</scope>
    <source>
        <strain evidence="1 2">Maytaro1284</strain>
    </source>
</reference>
<proteinExistence type="predicted"/>
<gene>
    <name evidence="1" type="ORF">RAS_12430</name>
</gene>
<evidence type="ECO:0000313" key="1">
    <source>
        <dbReference type="EMBL" id="BBJ32134.1"/>
    </source>
</evidence>
<dbReference type="Proteomes" id="UP000321183">
    <property type="component" value="Chromosome"/>
</dbReference>
<keyword evidence="2" id="KW-1185">Reference proteome</keyword>
<accession>A0A510GB73</accession>
<evidence type="ECO:0000313" key="2">
    <source>
        <dbReference type="Proteomes" id="UP000321183"/>
    </source>
</evidence>
<name>A0A510GB73_9RICK</name>
<sequence length="60" mass="6785">MISFMVSKAQLVRVAIKNYLCELKEDREDAEIALARKNNNSDKLLTSEEAAAFLKKKKGL</sequence>
<protein>
    <submittedName>
        <fullName evidence="1">Uncharacterized protein</fullName>
    </submittedName>
</protein>